<dbReference type="AlphaFoldDB" id="A0A315VG07"/>
<evidence type="ECO:0000313" key="11">
    <source>
        <dbReference type="Proteomes" id="UP000250572"/>
    </source>
</evidence>
<feature type="transmembrane region" description="Helical" evidence="8">
    <location>
        <begin position="442"/>
        <end position="466"/>
    </location>
</feature>
<evidence type="ECO:0000256" key="7">
    <source>
        <dbReference type="PROSITE-ProRule" id="PRU00581"/>
    </source>
</evidence>
<feature type="transmembrane region" description="Helical" evidence="8">
    <location>
        <begin position="53"/>
        <end position="83"/>
    </location>
</feature>
<dbReference type="EMBL" id="NHOQ01001879">
    <property type="protein sequence ID" value="PWA21969.1"/>
    <property type="molecule type" value="Genomic_DNA"/>
</dbReference>
<feature type="transmembrane region" description="Helical" evidence="8">
    <location>
        <begin position="268"/>
        <end position="289"/>
    </location>
</feature>
<keyword evidence="2 7" id="KW-0812">Transmembrane</keyword>
<proteinExistence type="inferred from homology"/>
<evidence type="ECO:0000259" key="9">
    <source>
        <dbReference type="PROSITE" id="PS51225"/>
    </source>
</evidence>
<gene>
    <name evidence="10" type="ORF">CCH79_00015589</name>
</gene>
<keyword evidence="4 8" id="KW-1133">Transmembrane helix</keyword>
<feature type="transmembrane region" description="Helical" evidence="8">
    <location>
        <begin position="186"/>
        <end position="210"/>
    </location>
</feature>
<comment type="subcellular location">
    <subcellularLocation>
        <location evidence="1">Membrane</location>
        <topology evidence="1">Multi-pass membrane protein</topology>
    </subcellularLocation>
</comment>
<evidence type="ECO:0000256" key="3">
    <source>
        <dbReference type="ARBA" id="ARBA00022737"/>
    </source>
</evidence>
<dbReference type="InterPro" id="IPR008253">
    <property type="entry name" value="Marvel"/>
</dbReference>
<dbReference type="Proteomes" id="UP000250572">
    <property type="component" value="Unassembled WGS sequence"/>
</dbReference>
<keyword evidence="11" id="KW-1185">Reference proteome</keyword>
<evidence type="ECO:0000256" key="4">
    <source>
        <dbReference type="ARBA" id="ARBA00022989"/>
    </source>
</evidence>
<feature type="transmembrane region" description="Helical" evidence="8">
    <location>
        <begin position="376"/>
        <end position="392"/>
    </location>
</feature>
<feature type="domain" description="MARVEL" evidence="9">
    <location>
        <begin position="20"/>
        <end position="150"/>
    </location>
</feature>
<name>A0A315VG07_GAMAF</name>
<feature type="transmembrane region" description="Helical" evidence="8">
    <location>
        <begin position="327"/>
        <end position="355"/>
    </location>
</feature>
<reference evidence="10 11" key="1">
    <citation type="journal article" date="2018" name="G3 (Bethesda)">
        <title>A High-Quality Reference Genome for the Invasive Mosquitofish Gambusia affinis Using a Chicago Library.</title>
        <authorList>
            <person name="Hoffberg S.L."/>
            <person name="Troendle N.J."/>
            <person name="Glenn T.C."/>
            <person name="Mahmud O."/>
            <person name="Louha S."/>
            <person name="Chalopin D."/>
            <person name="Bennetzen J.L."/>
            <person name="Mauricio R."/>
        </authorList>
    </citation>
    <scope>NUCLEOTIDE SEQUENCE [LARGE SCALE GENOMIC DNA]</scope>
    <source>
        <strain evidence="10">NE01/NJP1002.9</strain>
        <tissue evidence="10">Muscle</tissue>
    </source>
</reference>
<evidence type="ECO:0000256" key="5">
    <source>
        <dbReference type="ARBA" id="ARBA00023136"/>
    </source>
</evidence>
<dbReference type="PANTHER" id="PTHR17068:SF12">
    <property type="entry name" value="MYELOID-ASSOCIATED DIFFERENTIATION MARKER-LIKE PROTEIN 2"/>
    <property type="match status" value="1"/>
</dbReference>
<evidence type="ECO:0000256" key="6">
    <source>
        <dbReference type="ARBA" id="ARBA00034721"/>
    </source>
</evidence>
<feature type="transmembrane region" description="Helical" evidence="8">
    <location>
        <begin position="242"/>
        <end position="262"/>
    </location>
</feature>
<protein>
    <recommendedName>
        <fullName evidence="9">MARVEL domain-containing protein</fullName>
    </recommendedName>
</protein>
<feature type="transmembrane region" description="Helical" evidence="8">
    <location>
        <begin position="95"/>
        <end position="116"/>
    </location>
</feature>
<feature type="transmembrane region" description="Helical" evidence="8">
    <location>
        <begin position="122"/>
        <end position="143"/>
    </location>
</feature>
<comment type="caution">
    <text evidence="10">The sequence shown here is derived from an EMBL/GenBank/DDBJ whole genome shotgun (WGS) entry which is preliminary data.</text>
</comment>
<feature type="transmembrane region" description="Helical" evidence="8">
    <location>
        <begin position="404"/>
        <end position="430"/>
    </location>
</feature>
<evidence type="ECO:0000313" key="10">
    <source>
        <dbReference type="EMBL" id="PWA21969.1"/>
    </source>
</evidence>
<dbReference type="PANTHER" id="PTHR17068">
    <property type="entry name" value="MYELOID-ASSOCIATED DIFFERENTIATION MARKER MYADM FAMILY MEMBER"/>
    <property type="match status" value="1"/>
</dbReference>
<feature type="domain" description="MARVEL" evidence="9">
    <location>
        <begin position="235"/>
        <end position="365"/>
    </location>
</feature>
<organism evidence="10 11">
    <name type="scientific">Gambusia affinis</name>
    <name type="common">Western mosquitofish</name>
    <name type="synonym">Heterandria affinis</name>
    <dbReference type="NCBI Taxonomy" id="33528"/>
    <lineage>
        <taxon>Eukaryota</taxon>
        <taxon>Metazoa</taxon>
        <taxon>Chordata</taxon>
        <taxon>Craniata</taxon>
        <taxon>Vertebrata</taxon>
        <taxon>Euteleostomi</taxon>
        <taxon>Actinopterygii</taxon>
        <taxon>Neopterygii</taxon>
        <taxon>Teleostei</taxon>
        <taxon>Neoteleostei</taxon>
        <taxon>Acanthomorphata</taxon>
        <taxon>Ovalentaria</taxon>
        <taxon>Atherinomorphae</taxon>
        <taxon>Cyprinodontiformes</taxon>
        <taxon>Poeciliidae</taxon>
        <taxon>Poeciliinae</taxon>
        <taxon>Gambusia</taxon>
    </lineage>
</organism>
<comment type="similarity">
    <text evidence="6">Belongs to the MAL family.</text>
</comment>
<dbReference type="GO" id="GO:0016020">
    <property type="term" value="C:membrane"/>
    <property type="evidence" value="ECO:0007669"/>
    <property type="project" value="UniProtKB-SubCell"/>
</dbReference>
<keyword evidence="5 7" id="KW-0472">Membrane</keyword>
<evidence type="ECO:0000256" key="1">
    <source>
        <dbReference type="ARBA" id="ARBA00004141"/>
    </source>
</evidence>
<feature type="transmembrane region" description="Helical" evidence="8">
    <location>
        <begin position="155"/>
        <end position="180"/>
    </location>
</feature>
<evidence type="ECO:0000256" key="8">
    <source>
        <dbReference type="SAM" id="Phobius"/>
    </source>
</evidence>
<accession>A0A315VG07</accession>
<dbReference type="PROSITE" id="PS51225">
    <property type="entry name" value="MARVEL"/>
    <property type="match status" value="2"/>
</dbReference>
<keyword evidence="3" id="KW-0677">Repeat</keyword>
<dbReference type="InterPro" id="IPR047123">
    <property type="entry name" value="MYADM-like"/>
</dbReference>
<sequence>MGVIGDVKDTLSKAVFNPSSLMSGRGGLHMAQIVLCLVTFVLGLFRGGSSHTYWIYAMFTWAFCPIMTLIITIIEMFGLHIILNMFCMDWEDFTTGMAMSSSLMTVSVAITYANFYACLKCLYGWIVSVFAFLCGFLYMLEVVKDKFLDKKKGSYLAALPGFCKVLEAFVSCMIFVSLTGYRDKPALIFCVIAYIIPFPILPLIIATNILKKLKNCLPFNLDRTWKPKPSSMCGPFSSFQGIIRLVEMISSALALAVVLFRGRMVVPWGVWCEFVWVLCIVVPLVLLLVESRGWHILLAAFLPNWGDLTLGLTAVCCISVVSATVAFAAVFVCLTCIADILCFVFSLVATACFLVDVVKQKTAFASGYMSSLRGTLRILEAFVACMILTAAVDHFVRGEWFYKPIGMILCAVIFGVCLLVTAAIIILNLLKLLQCLLVFRLNLVELVFNVVVVVLYLLAVILWTVFGYRRYRHNPYTCIKCSYADMNAVTVDSGSSSSAVSIYYRSGPDDSVVLTWIKTNHQVRFGRLLFLHQLLPEVVVEAPVGADVDPLLGAEGSKRGPQDGAVHHLGPHQDHLDAVVSREHVVQLVVSEPQGPIER</sequence>
<feature type="transmembrane region" description="Helical" evidence="8">
    <location>
        <begin position="28"/>
        <end position="47"/>
    </location>
</feature>
<evidence type="ECO:0000256" key="2">
    <source>
        <dbReference type="ARBA" id="ARBA00022692"/>
    </source>
</evidence>
<feature type="transmembrane region" description="Helical" evidence="8">
    <location>
        <begin position="296"/>
        <end position="321"/>
    </location>
</feature>